<name>A0A1M6HY95_9FIRM</name>
<keyword evidence="1" id="KW-0472">Membrane</keyword>
<keyword evidence="1" id="KW-1133">Transmembrane helix</keyword>
<dbReference type="InterPro" id="IPR043765">
    <property type="entry name" value="DUF5711"/>
</dbReference>
<dbReference type="Proteomes" id="UP000184442">
    <property type="component" value="Unassembled WGS sequence"/>
</dbReference>
<dbReference type="SUPFAM" id="SSF50998">
    <property type="entry name" value="Quinoprotein alcohol dehydrogenase-like"/>
    <property type="match status" value="1"/>
</dbReference>
<dbReference type="InterPro" id="IPR011047">
    <property type="entry name" value="Quinoprotein_ADH-like_sf"/>
</dbReference>
<dbReference type="OrthoDB" id="1948864at2"/>
<dbReference type="Pfam" id="PF18975">
    <property type="entry name" value="DUF5711"/>
    <property type="match status" value="1"/>
</dbReference>
<reference evidence="2 3" key="1">
    <citation type="submission" date="2016-11" db="EMBL/GenBank/DDBJ databases">
        <authorList>
            <person name="Jaros S."/>
            <person name="Januszkiewicz K."/>
            <person name="Wedrychowicz H."/>
        </authorList>
    </citation>
    <scope>NUCLEOTIDE SEQUENCE [LARGE SCALE GENOMIC DNA]</scope>
    <source>
        <strain evidence="2 3">DSM 19022</strain>
    </source>
</reference>
<dbReference type="RefSeq" id="WP_073027087.1">
    <property type="nucleotide sequence ID" value="NZ_FQZS01000025.1"/>
</dbReference>
<organism evidence="2 3">
    <name type="scientific">Lutispora thermophila DSM 19022</name>
    <dbReference type="NCBI Taxonomy" id="1122184"/>
    <lineage>
        <taxon>Bacteria</taxon>
        <taxon>Bacillati</taxon>
        <taxon>Bacillota</taxon>
        <taxon>Clostridia</taxon>
        <taxon>Lutisporales</taxon>
        <taxon>Lutisporaceae</taxon>
        <taxon>Lutispora</taxon>
    </lineage>
</organism>
<gene>
    <name evidence="2" type="ORF">SAMN02745176_02989</name>
</gene>
<proteinExistence type="predicted"/>
<dbReference type="InterPro" id="IPR015943">
    <property type="entry name" value="WD40/YVTN_repeat-like_dom_sf"/>
</dbReference>
<evidence type="ECO:0000256" key="1">
    <source>
        <dbReference type="SAM" id="Phobius"/>
    </source>
</evidence>
<feature type="transmembrane region" description="Helical" evidence="1">
    <location>
        <begin position="7"/>
        <end position="25"/>
    </location>
</feature>
<keyword evidence="1" id="KW-0812">Transmembrane</keyword>
<keyword evidence="3" id="KW-1185">Reference proteome</keyword>
<sequence length="359" mass="40418">MVRKRKLTYLILILTVLAFTGLMIYKDIIAGDKFIMGDVKRLHIDKELVPVSINSIIFNGNDIMVEAEGPNIRAKNMEGTILWSMKLDGNVSSIISCGEDIVINLENKSIATISKSGELLWQYEMVVPASDIYGSDKGLILIQYKENGYNYFEIFNMKGVKYSQGSINTAQAVSFDGNGDKNFTISLLDVSSEKIVTRLATYNNKGEIIWAQDFENVIIPCIKYNLRGDLIAVTDKSIMRFRADGKLIKKDEFFNPLIMVSLGNELVVAVQKNKDFYDVFIFDSNLKQIGTAAVKSKPHGIFAGDKYILIYDKDNLTMLSRQGSIIALYESNIDINSAYMCDNTSIYIVSNRKLQRLAY</sequence>
<protein>
    <recommendedName>
        <fullName evidence="4">PQQ-like domain-containing protein</fullName>
    </recommendedName>
</protein>
<dbReference type="AlphaFoldDB" id="A0A1M6HY95"/>
<dbReference type="Gene3D" id="2.130.10.10">
    <property type="entry name" value="YVTN repeat-like/Quinoprotein amine dehydrogenase"/>
    <property type="match status" value="1"/>
</dbReference>
<accession>A0A1M6HY95</accession>
<evidence type="ECO:0000313" key="3">
    <source>
        <dbReference type="Proteomes" id="UP000184442"/>
    </source>
</evidence>
<dbReference type="STRING" id="1122184.SAMN02745176_02989"/>
<evidence type="ECO:0000313" key="2">
    <source>
        <dbReference type="EMBL" id="SHJ27202.1"/>
    </source>
</evidence>
<dbReference type="EMBL" id="FQZS01000025">
    <property type="protein sequence ID" value="SHJ27202.1"/>
    <property type="molecule type" value="Genomic_DNA"/>
</dbReference>
<evidence type="ECO:0008006" key="4">
    <source>
        <dbReference type="Google" id="ProtNLM"/>
    </source>
</evidence>